<feature type="transmembrane region" description="Helical" evidence="1">
    <location>
        <begin position="38"/>
        <end position="60"/>
    </location>
</feature>
<keyword evidence="1" id="KW-0812">Transmembrane</keyword>
<dbReference type="EMBL" id="JAUOPB010000001">
    <property type="protein sequence ID" value="MDO6421182.1"/>
    <property type="molecule type" value="Genomic_DNA"/>
</dbReference>
<dbReference type="Proteomes" id="UP001169760">
    <property type="component" value="Unassembled WGS sequence"/>
</dbReference>
<evidence type="ECO:0000313" key="3">
    <source>
        <dbReference type="Proteomes" id="UP001169760"/>
    </source>
</evidence>
<evidence type="ECO:0000313" key="2">
    <source>
        <dbReference type="EMBL" id="MDO6421182.1"/>
    </source>
</evidence>
<dbReference type="AlphaFoldDB" id="A0AAW7X3Q0"/>
<feature type="transmembrane region" description="Helical" evidence="1">
    <location>
        <begin position="6"/>
        <end position="26"/>
    </location>
</feature>
<evidence type="ECO:0000256" key="1">
    <source>
        <dbReference type="SAM" id="Phobius"/>
    </source>
</evidence>
<comment type="caution">
    <text evidence="2">The sequence shown here is derived from an EMBL/GenBank/DDBJ whole genome shotgun (WGS) entry which is preliminary data.</text>
</comment>
<keyword evidence="1" id="KW-1133">Transmembrane helix</keyword>
<name>A0AAW7X3Q0_9GAMM</name>
<dbReference type="GeneID" id="98613689"/>
<gene>
    <name evidence="2" type="ORF">Q4521_01720</name>
</gene>
<protein>
    <submittedName>
        <fullName evidence="2">Cation/multidrug efflux pump</fullName>
    </submittedName>
</protein>
<organism evidence="2 3">
    <name type="scientific">Saccharophagus degradans</name>
    <dbReference type="NCBI Taxonomy" id="86304"/>
    <lineage>
        <taxon>Bacteria</taxon>
        <taxon>Pseudomonadati</taxon>
        <taxon>Pseudomonadota</taxon>
        <taxon>Gammaproteobacteria</taxon>
        <taxon>Cellvibrionales</taxon>
        <taxon>Cellvibrionaceae</taxon>
        <taxon>Saccharophagus</taxon>
    </lineage>
</organism>
<sequence length="218" mass="24684">MFSGALIGILGVIALIFIYFGLKFLGNKSWVMGWIRGSFGLCFIGASVVVIFVALDLLSYKQLMADKTIVTLHMEKVGEQHYKVNLTHVLEGVDESFELRGDQWQMDARVLRWGGLLKSVGTKPSYRLDRISGRYFSLEDERRSDRTVYELNHSEYWLDTWAWIYKNNELVPGVDATYGSATFLPMADGALYEVVLTSSGLAAKPLNKLAEQAINRWQ</sequence>
<reference evidence="2" key="1">
    <citation type="submission" date="2023-07" db="EMBL/GenBank/DDBJ databases">
        <title>Genome content predicts the carbon catabolic preferences of heterotrophic bacteria.</title>
        <authorList>
            <person name="Gralka M."/>
        </authorList>
    </citation>
    <scope>NUCLEOTIDE SEQUENCE</scope>
    <source>
        <strain evidence="2">I3M17_2</strain>
    </source>
</reference>
<proteinExistence type="predicted"/>
<keyword evidence="1" id="KW-0472">Membrane</keyword>
<accession>A0AAW7X3Q0</accession>
<dbReference type="RefSeq" id="WP_011468495.1">
    <property type="nucleotide sequence ID" value="NZ_JAUOPB010000001.1"/>
</dbReference>